<dbReference type="GO" id="GO:0016702">
    <property type="term" value="F:oxidoreductase activity, acting on single donors with incorporation of molecular oxygen, incorporation of two atoms of oxygen"/>
    <property type="evidence" value="ECO:0007669"/>
    <property type="project" value="InterPro"/>
</dbReference>
<sequence length="351" mass="38024">MAAEVDMLRSNFESVSSCSHVRLQLMAVRHGRHGLRLVSCDRAWPPSSQPTQLATLLPFSRSDLVALLGTPSPNSRLAMIFLRILLLAPFIISVLGHAGSAPENWKRDRLERCISIEKRCGDVLAMRKAKRETKIFARYGLDKFGDGFLNYSGEIIRQNITEDQLGIPFEVSVDFIDVITCESIQAWIDMWHANATVISFGGSGGSSSVSAFPSGVTPSASFAAPTGFGSGASLGGDTMTATTPYSGADEQSDKALLDTTMTANSTSLRGVWKTDEDGHLSVYSVLPGWYSGRVQHFDIKVYPDGYNAENDGLVGSITVMVAEFDVMEFLEEGLLPYASTSLLASETTKEA</sequence>
<reference evidence="1 2" key="1">
    <citation type="journal article" date="2015" name="Fungal Genet. Biol.">
        <title>Evolution of novel wood decay mechanisms in Agaricales revealed by the genome sequences of Fistulina hepatica and Cylindrobasidium torrendii.</title>
        <authorList>
            <person name="Floudas D."/>
            <person name="Held B.W."/>
            <person name="Riley R."/>
            <person name="Nagy L.G."/>
            <person name="Koehler G."/>
            <person name="Ransdell A.S."/>
            <person name="Younus H."/>
            <person name="Chow J."/>
            <person name="Chiniquy J."/>
            <person name="Lipzen A."/>
            <person name="Tritt A."/>
            <person name="Sun H."/>
            <person name="Haridas S."/>
            <person name="LaButti K."/>
            <person name="Ohm R.A."/>
            <person name="Kues U."/>
            <person name="Blanchette R.A."/>
            <person name="Grigoriev I.V."/>
            <person name="Minto R.E."/>
            <person name="Hibbett D.S."/>
        </authorList>
    </citation>
    <scope>NUCLEOTIDE SEQUENCE [LARGE SCALE GENOMIC DNA]</scope>
    <source>
        <strain evidence="1 2">ATCC 64428</strain>
    </source>
</reference>
<evidence type="ECO:0000313" key="2">
    <source>
        <dbReference type="Proteomes" id="UP000054144"/>
    </source>
</evidence>
<dbReference type="InterPro" id="IPR015889">
    <property type="entry name" value="Intradiol_dOase_core"/>
</dbReference>
<dbReference type="OrthoDB" id="121380at2759"/>
<protein>
    <recommendedName>
        <fullName evidence="3">Intradiol ring-cleavage dioxygenases domain-containing protein</fullName>
    </recommendedName>
</protein>
<dbReference type="PANTHER" id="PTHR34315:SF1">
    <property type="entry name" value="INTRADIOL RING-CLEAVAGE DIOXYGENASES DOMAIN-CONTAINING PROTEIN-RELATED"/>
    <property type="match status" value="1"/>
</dbReference>
<dbReference type="Gene3D" id="2.60.130.10">
    <property type="entry name" value="Aromatic compound dioxygenase"/>
    <property type="match status" value="2"/>
</dbReference>
<organism evidence="1 2">
    <name type="scientific">Fistulina hepatica ATCC 64428</name>
    <dbReference type="NCBI Taxonomy" id="1128425"/>
    <lineage>
        <taxon>Eukaryota</taxon>
        <taxon>Fungi</taxon>
        <taxon>Dikarya</taxon>
        <taxon>Basidiomycota</taxon>
        <taxon>Agaricomycotina</taxon>
        <taxon>Agaricomycetes</taxon>
        <taxon>Agaricomycetidae</taxon>
        <taxon>Agaricales</taxon>
        <taxon>Fistulinaceae</taxon>
        <taxon>Fistulina</taxon>
    </lineage>
</organism>
<evidence type="ECO:0008006" key="3">
    <source>
        <dbReference type="Google" id="ProtNLM"/>
    </source>
</evidence>
<dbReference type="EMBL" id="KN881629">
    <property type="protein sequence ID" value="KIY52856.1"/>
    <property type="molecule type" value="Genomic_DNA"/>
</dbReference>
<dbReference type="AlphaFoldDB" id="A0A0D7ANG7"/>
<dbReference type="SUPFAM" id="SSF49482">
    <property type="entry name" value="Aromatic compound dioxygenase"/>
    <property type="match status" value="1"/>
</dbReference>
<name>A0A0D7ANG7_9AGAR</name>
<keyword evidence="2" id="KW-1185">Reference proteome</keyword>
<proteinExistence type="predicted"/>
<dbReference type="Proteomes" id="UP000054144">
    <property type="component" value="Unassembled WGS sequence"/>
</dbReference>
<dbReference type="GO" id="GO:0005506">
    <property type="term" value="F:iron ion binding"/>
    <property type="evidence" value="ECO:0007669"/>
    <property type="project" value="InterPro"/>
</dbReference>
<dbReference type="PANTHER" id="PTHR34315">
    <property type="match status" value="1"/>
</dbReference>
<evidence type="ECO:0000313" key="1">
    <source>
        <dbReference type="EMBL" id="KIY52856.1"/>
    </source>
</evidence>
<gene>
    <name evidence="1" type="ORF">FISHEDRAFT_55521</name>
</gene>
<accession>A0A0D7ANG7</accession>